<evidence type="ECO:0000313" key="3">
    <source>
        <dbReference type="Proteomes" id="UP001178461"/>
    </source>
</evidence>
<evidence type="ECO:0000313" key="2">
    <source>
        <dbReference type="EMBL" id="CAI5763538.1"/>
    </source>
</evidence>
<organism evidence="2 3">
    <name type="scientific">Podarcis lilfordi</name>
    <name type="common">Lilford's wall lizard</name>
    <dbReference type="NCBI Taxonomy" id="74358"/>
    <lineage>
        <taxon>Eukaryota</taxon>
        <taxon>Metazoa</taxon>
        <taxon>Chordata</taxon>
        <taxon>Craniata</taxon>
        <taxon>Vertebrata</taxon>
        <taxon>Euteleostomi</taxon>
        <taxon>Lepidosauria</taxon>
        <taxon>Squamata</taxon>
        <taxon>Bifurcata</taxon>
        <taxon>Unidentata</taxon>
        <taxon>Episquamata</taxon>
        <taxon>Laterata</taxon>
        <taxon>Lacertibaenia</taxon>
        <taxon>Lacertidae</taxon>
        <taxon>Podarcis</taxon>
    </lineage>
</organism>
<dbReference type="Proteomes" id="UP001178461">
    <property type="component" value="Chromosome 1"/>
</dbReference>
<feature type="region of interest" description="Disordered" evidence="1">
    <location>
        <begin position="1"/>
        <end position="26"/>
    </location>
</feature>
<sequence>MDSAQGTERAPKCFQHHGESNRKLSSTINVPGELGGLITMKSMKSGCHGNQRGAESRSLRLQVFQRAVYFSKKTGVYETLTINFRIPMFDSLS</sequence>
<name>A0AA35NWD7_9SAUR</name>
<reference evidence="2" key="1">
    <citation type="submission" date="2022-12" db="EMBL/GenBank/DDBJ databases">
        <authorList>
            <person name="Alioto T."/>
            <person name="Alioto T."/>
            <person name="Gomez Garrido J."/>
        </authorList>
    </citation>
    <scope>NUCLEOTIDE SEQUENCE</scope>
</reference>
<dbReference type="EMBL" id="OX395126">
    <property type="protein sequence ID" value="CAI5763538.1"/>
    <property type="molecule type" value="Genomic_DNA"/>
</dbReference>
<protein>
    <submittedName>
        <fullName evidence="2">Uncharacterized protein</fullName>
    </submittedName>
</protein>
<keyword evidence="3" id="KW-1185">Reference proteome</keyword>
<dbReference type="AlphaFoldDB" id="A0AA35NWD7"/>
<evidence type="ECO:0000256" key="1">
    <source>
        <dbReference type="SAM" id="MobiDB-lite"/>
    </source>
</evidence>
<proteinExistence type="predicted"/>
<accession>A0AA35NWD7</accession>
<gene>
    <name evidence="2" type="ORF">PODLI_1B037469</name>
</gene>